<comment type="subunit">
    <text evidence="5">Monomer.</text>
</comment>
<keyword evidence="1 5" id="KW-0963">Cytoplasm</keyword>
<dbReference type="HAMAP" id="MF_00113">
    <property type="entry name" value="QueA"/>
    <property type="match status" value="1"/>
</dbReference>
<evidence type="ECO:0000313" key="7">
    <source>
        <dbReference type="Proteomes" id="UP000053904"/>
    </source>
</evidence>
<comment type="pathway">
    <text evidence="5">tRNA modification; tRNA-queuosine biosynthesis.</text>
</comment>
<comment type="function">
    <text evidence="5">Transfers and isomerizes the ribose moiety from AdoMet to the 7-aminomethyl group of 7-deazaguanine (preQ1-tRNA) to give epoxyqueuosine (oQ-tRNA).</text>
</comment>
<accession>A0A117M0P9</accession>
<dbReference type="EC" id="2.4.99.17" evidence="5"/>
<dbReference type="GO" id="GO:0005737">
    <property type="term" value="C:cytoplasm"/>
    <property type="evidence" value="ECO:0007669"/>
    <property type="project" value="UniProtKB-SubCell"/>
</dbReference>
<evidence type="ECO:0000256" key="1">
    <source>
        <dbReference type="ARBA" id="ARBA00022490"/>
    </source>
</evidence>
<dbReference type="PANTHER" id="PTHR30307:SF0">
    <property type="entry name" value="S-ADENOSYLMETHIONINE:TRNA RIBOSYLTRANSFERASE-ISOMERASE"/>
    <property type="match status" value="1"/>
</dbReference>
<dbReference type="SUPFAM" id="SSF111337">
    <property type="entry name" value="QueA-like"/>
    <property type="match status" value="1"/>
</dbReference>
<dbReference type="Gene3D" id="3.40.1780.10">
    <property type="entry name" value="QueA-like"/>
    <property type="match status" value="1"/>
</dbReference>
<keyword evidence="3 5" id="KW-0949">S-adenosyl-L-methionine</keyword>
<proteinExistence type="inferred from homology"/>
<dbReference type="InterPro" id="IPR042118">
    <property type="entry name" value="QueA_dom1"/>
</dbReference>
<dbReference type="Gene3D" id="2.40.10.240">
    <property type="entry name" value="QueA-like"/>
    <property type="match status" value="1"/>
</dbReference>
<dbReference type="NCBIfam" id="NF001140">
    <property type="entry name" value="PRK00147.1"/>
    <property type="match status" value="1"/>
</dbReference>
<comment type="catalytic activity">
    <reaction evidence="5">
        <text>7-aminomethyl-7-carbaguanosine(34) in tRNA + S-adenosyl-L-methionine = epoxyqueuosine(34) in tRNA + adenine + L-methionine + 2 H(+)</text>
        <dbReference type="Rhea" id="RHEA:32155"/>
        <dbReference type="Rhea" id="RHEA-COMP:10342"/>
        <dbReference type="Rhea" id="RHEA-COMP:18582"/>
        <dbReference type="ChEBI" id="CHEBI:15378"/>
        <dbReference type="ChEBI" id="CHEBI:16708"/>
        <dbReference type="ChEBI" id="CHEBI:57844"/>
        <dbReference type="ChEBI" id="CHEBI:59789"/>
        <dbReference type="ChEBI" id="CHEBI:82833"/>
        <dbReference type="ChEBI" id="CHEBI:194443"/>
        <dbReference type="EC" id="2.4.99.17"/>
    </reaction>
</comment>
<dbReference type="InterPro" id="IPR036100">
    <property type="entry name" value="QueA_sf"/>
</dbReference>
<dbReference type="EMBL" id="LGGO01000007">
    <property type="protein sequence ID" value="KUK77769.1"/>
    <property type="molecule type" value="Genomic_DNA"/>
</dbReference>
<dbReference type="InterPro" id="IPR003699">
    <property type="entry name" value="QueA"/>
</dbReference>
<dbReference type="PANTHER" id="PTHR30307">
    <property type="entry name" value="S-ADENOSYLMETHIONINE:TRNA RIBOSYLTRANSFERASE-ISOMERASE"/>
    <property type="match status" value="1"/>
</dbReference>
<comment type="caution">
    <text evidence="6">The sequence shown here is derived from an EMBL/GenBank/DDBJ whole genome shotgun (WGS) entry which is preliminary data.</text>
</comment>
<dbReference type="Proteomes" id="UP000053904">
    <property type="component" value="Unassembled WGS sequence"/>
</dbReference>
<sequence>MKADIFKYKLPKDRIAKYPPKVRGTSKLLVFNRETGDIEHRKYFNLVEYIKPGDIVVLNETQVLDARTYFMTPSGKEVEVLFLNRDGENWFCLIGGGRYVKESDILQAKEDEEIKIKVISRKDKGFLIELLDNITPNDIFTKIGHTPIPPYMNRKEEDKDRERYNTVFSKLPGSSAAPTASLNLTEKIINQLKDKGVKVVKINLEIGWGTFAPIQEEDIEDHNIHEEYIDISKEVADEINKTKAQGGDVWAFGTTVVRALETATNDGVRPHSGKTDLYIYPGYKFKVVDHLITNFHFPDSTLILLVSAFAGIDEIKKLYNIALDNDYKFLSYGDSMLII</sequence>
<dbReference type="UniPathway" id="UPA00392"/>
<dbReference type="PATRIC" id="fig|1641389.3.peg.1268"/>
<dbReference type="InterPro" id="IPR042119">
    <property type="entry name" value="QueA_dom2"/>
</dbReference>
<comment type="similarity">
    <text evidence="5">Belongs to the QueA family.</text>
</comment>
<evidence type="ECO:0000256" key="3">
    <source>
        <dbReference type="ARBA" id="ARBA00022691"/>
    </source>
</evidence>
<keyword evidence="6" id="KW-0413">Isomerase</keyword>
<dbReference type="AlphaFoldDB" id="A0A117M0P9"/>
<reference evidence="7" key="1">
    <citation type="journal article" date="2015" name="MBio">
        <title>Genome-Resolved Metagenomic Analysis Reveals Roles for Candidate Phyla and Other Microbial Community Members in Biogeochemical Transformations in Oil Reservoirs.</title>
        <authorList>
            <person name="Hu P."/>
            <person name="Tom L."/>
            <person name="Singh A."/>
            <person name="Thomas B.C."/>
            <person name="Baker B.J."/>
            <person name="Piceno Y.M."/>
            <person name="Andersen G.L."/>
            <person name="Banfield J.F."/>
        </authorList>
    </citation>
    <scope>NUCLEOTIDE SEQUENCE [LARGE SCALE GENOMIC DNA]</scope>
</reference>
<keyword evidence="4 5" id="KW-0671">Queuosine biosynthesis</keyword>
<dbReference type="Pfam" id="PF02547">
    <property type="entry name" value="Queuosine_synth"/>
    <property type="match status" value="1"/>
</dbReference>
<gene>
    <name evidence="5" type="primary">queA</name>
    <name evidence="6" type="ORF">XD93_0114</name>
</gene>
<dbReference type="GO" id="GO:0051075">
    <property type="term" value="F:S-adenosylmethionine:tRNA ribosyltransferase-isomerase activity"/>
    <property type="evidence" value="ECO:0007669"/>
    <property type="project" value="UniProtKB-EC"/>
</dbReference>
<dbReference type="NCBIfam" id="TIGR00113">
    <property type="entry name" value="queA"/>
    <property type="match status" value="1"/>
</dbReference>
<keyword evidence="2 5" id="KW-0808">Transferase</keyword>
<name>A0A117M0P9_9BACT</name>
<comment type="subcellular location">
    <subcellularLocation>
        <location evidence="5">Cytoplasm</location>
    </subcellularLocation>
</comment>
<organism evidence="6 7">
    <name type="scientific">candidate division WS6 bacterium 34_10</name>
    <dbReference type="NCBI Taxonomy" id="1641389"/>
    <lineage>
        <taxon>Bacteria</taxon>
        <taxon>Candidatus Dojkabacteria</taxon>
    </lineage>
</organism>
<protein>
    <recommendedName>
        <fullName evidence="5">S-adenosylmethionine:tRNA ribosyltransferase-isomerase</fullName>
        <ecNumber evidence="5">2.4.99.17</ecNumber>
    </recommendedName>
    <alternativeName>
        <fullName evidence="5">Queuosine biosynthesis protein QueA</fullName>
    </alternativeName>
</protein>
<evidence type="ECO:0000256" key="5">
    <source>
        <dbReference type="HAMAP-Rule" id="MF_00113"/>
    </source>
</evidence>
<evidence type="ECO:0000256" key="4">
    <source>
        <dbReference type="ARBA" id="ARBA00022785"/>
    </source>
</evidence>
<dbReference type="GO" id="GO:0008616">
    <property type="term" value="P:tRNA queuosine(34) biosynthetic process"/>
    <property type="evidence" value="ECO:0007669"/>
    <property type="project" value="UniProtKB-UniRule"/>
</dbReference>
<evidence type="ECO:0000256" key="2">
    <source>
        <dbReference type="ARBA" id="ARBA00022679"/>
    </source>
</evidence>
<evidence type="ECO:0000313" key="6">
    <source>
        <dbReference type="EMBL" id="KUK77769.1"/>
    </source>
</evidence>